<keyword evidence="3" id="KW-1003">Cell membrane</keyword>
<dbReference type="SUPFAM" id="SSF161098">
    <property type="entry name" value="MetI-like"/>
    <property type="match status" value="1"/>
</dbReference>
<gene>
    <name evidence="9" type="ORF">DL237_20050</name>
</gene>
<evidence type="ECO:0000256" key="7">
    <source>
        <dbReference type="RuleBase" id="RU363032"/>
    </source>
</evidence>
<dbReference type="Proteomes" id="UP000265848">
    <property type="component" value="Unassembled WGS sequence"/>
</dbReference>
<dbReference type="Gene3D" id="1.10.3720.10">
    <property type="entry name" value="MetI-like"/>
    <property type="match status" value="1"/>
</dbReference>
<feature type="transmembrane region" description="Helical" evidence="7">
    <location>
        <begin position="12"/>
        <end position="31"/>
    </location>
</feature>
<dbReference type="PANTHER" id="PTHR43744">
    <property type="entry name" value="ABC TRANSPORTER PERMEASE PROTEIN MG189-RELATED-RELATED"/>
    <property type="match status" value="1"/>
</dbReference>
<dbReference type="CDD" id="cd06261">
    <property type="entry name" value="TM_PBP2"/>
    <property type="match status" value="1"/>
</dbReference>
<keyword evidence="4 7" id="KW-0812">Transmembrane</keyword>
<evidence type="ECO:0000256" key="1">
    <source>
        <dbReference type="ARBA" id="ARBA00004651"/>
    </source>
</evidence>
<evidence type="ECO:0000313" key="10">
    <source>
        <dbReference type="Proteomes" id="UP000265848"/>
    </source>
</evidence>
<organism evidence="9 10">
    <name type="scientific">Pseudooceanicola sediminis</name>
    <dbReference type="NCBI Taxonomy" id="2211117"/>
    <lineage>
        <taxon>Bacteria</taxon>
        <taxon>Pseudomonadati</taxon>
        <taxon>Pseudomonadota</taxon>
        <taxon>Alphaproteobacteria</taxon>
        <taxon>Rhodobacterales</taxon>
        <taxon>Paracoccaceae</taxon>
        <taxon>Pseudooceanicola</taxon>
    </lineage>
</organism>
<evidence type="ECO:0000256" key="4">
    <source>
        <dbReference type="ARBA" id="ARBA00022692"/>
    </source>
</evidence>
<dbReference type="InterPro" id="IPR000515">
    <property type="entry name" value="MetI-like"/>
</dbReference>
<proteinExistence type="inferred from homology"/>
<comment type="subcellular location">
    <subcellularLocation>
        <location evidence="1 7">Cell membrane</location>
        <topology evidence="1 7">Multi-pass membrane protein</topology>
    </subcellularLocation>
</comment>
<keyword evidence="10" id="KW-1185">Reference proteome</keyword>
<dbReference type="OrthoDB" id="9815445at2"/>
<evidence type="ECO:0000313" key="9">
    <source>
        <dbReference type="EMBL" id="RII36904.1"/>
    </source>
</evidence>
<evidence type="ECO:0000256" key="6">
    <source>
        <dbReference type="ARBA" id="ARBA00023136"/>
    </source>
</evidence>
<dbReference type="PROSITE" id="PS50928">
    <property type="entry name" value="ABC_TM1"/>
    <property type="match status" value="1"/>
</dbReference>
<dbReference type="GO" id="GO:0005886">
    <property type="term" value="C:plasma membrane"/>
    <property type="evidence" value="ECO:0007669"/>
    <property type="project" value="UniProtKB-SubCell"/>
</dbReference>
<keyword evidence="5 7" id="KW-1133">Transmembrane helix</keyword>
<dbReference type="PANTHER" id="PTHR43744:SF12">
    <property type="entry name" value="ABC TRANSPORTER PERMEASE PROTEIN MG189-RELATED"/>
    <property type="match status" value="1"/>
</dbReference>
<feature type="transmembrane region" description="Helical" evidence="7">
    <location>
        <begin position="139"/>
        <end position="156"/>
    </location>
</feature>
<dbReference type="RefSeq" id="WP_119400761.1">
    <property type="nucleotide sequence ID" value="NZ_QWJJ01000029.1"/>
</dbReference>
<feature type="domain" description="ABC transmembrane type-1" evidence="8">
    <location>
        <begin position="71"/>
        <end position="260"/>
    </location>
</feature>
<evidence type="ECO:0000256" key="2">
    <source>
        <dbReference type="ARBA" id="ARBA00022448"/>
    </source>
</evidence>
<evidence type="ECO:0000259" key="8">
    <source>
        <dbReference type="PROSITE" id="PS50928"/>
    </source>
</evidence>
<reference evidence="9 10" key="1">
    <citation type="submission" date="2018-08" db="EMBL/GenBank/DDBJ databases">
        <title>Pseudooceanicola sediminis CY03 in the family Rhodobacteracea.</title>
        <authorList>
            <person name="Zhang Y.-J."/>
        </authorList>
    </citation>
    <scope>NUCLEOTIDE SEQUENCE [LARGE SCALE GENOMIC DNA]</scope>
    <source>
        <strain evidence="9 10">CY03</strain>
    </source>
</reference>
<name>A0A399IV51_9RHOB</name>
<sequence length="276" mass="30593">MTTQRRIENIALTAITLIAGLIWIFPLYWAFVTSIRSETRVVADGAGLLPDEFNLSSYFDALFNTSLIHWYINSIGTSLIITVIVLITGMMCAYALSQMRFFGRKVLYGVVLASFMVPVQSLVVPQFVLMNDLGLINKWGGIILPQLVVPVVIIIYKQFFDAVPKELKEAVVLDGGSDYTLLFRVYLPLNWGITTALGIITFIMAWNSFLWPFLVITTEDMMTIPVGITQVNDAFGVAYARIMSVALLAAAPVVIAYLIFQKRVTEAVMISSGVKG</sequence>
<dbReference type="EMBL" id="QWJJ01000029">
    <property type="protein sequence ID" value="RII36904.1"/>
    <property type="molecule type" value="Genomic_DNA"/>
</dbReference>
<comment type="caution">
    <text evidence="9">The sequence shown here is derived from an EMBL/GenBank/DDBJ whole genome shotgun (WGS) entry which is preliminary data.</text>
</comment>
<feature type="transmembrane region" description="Helical" evidence="7">
    <location>
        <begin position="234"/>
        <end position="260"/>
    </location>
</feature>
<evidence type="ECO:0000256" key="5">
    <source>
        <dbReference type="ARBA" id="ARBA00022989"/>
    </source>
</evidence>
<evidence type="ECO:0000256" key="3">
    <source>
        <dbReference type="ARBA" id="ARBA00022475"/>
    </source>
</evidence>
<dbReference type="InterPro" id="IPR035906">
    <property type="entry name" value="MetI-like_sf"/>
</dbReference>
<keyword evidence="2 7" id="KW-0813">Transport</keyword>
<dbReference type="GO" id="GO:0055085">
    <property type="term" value="P:transmembrane transport"/>
    <property type="evidence" value="ECO:0007669"/>
    <property type="project" value="InterPro"/>
</dbReference>
<protein>
    <submittedName>
        <fullName evidence="9">Carbohydrate ABC transporter permease</fullName>
    </submittedName>
</protein>
<feature type="transmembrane region" description="Helical" evidence="7">
    <location>
        <begin position="191"/>
        <end position="214"/>
    </location>
</feature>
<accession>A0A399IV51</accession>
<comment type="similarity">
    <text evidence="7">Belongs to the binding-protein-dependent transport system permease family.</text>
</comment>
<feature type="transmembrane region" description="Helical" evidence="7">
    <location>
        <begin position="106"/>
        <end position="127"/>
    </location>
</feature>
<dbReference type="AlphaFoldDB" id="A0A399IV51"/>
<keyword evidence="6 7" id="KW-0472">Membrane</keyword>
<dbReference type="Pfam" id="PF00528">
    <property type="entry name" value="BPD_transp_1"/>
    <property type="match status" value="1"/>
</dbReference>
<feature type="transmembrane region" description="Helical" evidence="7">
    <location>
        <begin position="70"/>
        <end position="94"/>
    </location>
</feature>